<reference evidence="1" key="1">
    <citation type="journal article" date="2014" name="Front. Microbiol.">
        <title>High frequency of phylogenetically diverse reductive dehalogenase-homologous genes in deep subseafloor sedimentary metagenomes.</title>
        <authorList>
            <person name="Kawai M."/>
            <person name="Futagami T."/>
            <person name="Toyoda A."/>
            <person name="Takaki Y."/>
            <person name="Nishi S."/>
            <person name="Hori S."/>
            <person name="Arai W."/>
            <person name="Tsubouchi T."/>
            <person name="Morono Y."/>
            <person name="Uchiyama I."/>
            <person name="Ito T."/>
            <person name="Fujiyama A."/>
            <person name="Inagaki F."/>
            <person name="Takami H."/>
        </authorList>
    </citation>
    <scope>NUCLEOTIDE SEQUENCE</scope>
    <source>
        <strain evidence="1">Expedition CK06-06</strain>
    </source>
</reference>
<organism evidence="1">
    <name type="scientific">marine sediment metagenome</name>
    <dbReference type="NCBI Taxonomy" id="412755"/>
    <lineage>
        <taxon>unclassified sequences</taxon>
        <taxon>metagenomes</taxon>
        <taxon>ecological metagenomes</taxon>
    </lineage>
</organism>
<sequence length="133" mass="13745">MKRPPLDEVMGRSQIFEKSITAAANAGDVNVATITGSPCLIESVIIHADAVQTLDMTSCGVFGGAGKVITFISAADATQADLDAEDKQVAWTGAVRLAAAKTIVISLVGGGATPVDLTIIIKYRACVREGHFA</sequence>
<gene>
    <name evidence="1" type="ORF">S12H4_14709</name>
</gene>
<accession>X1RSX3</accession>
<evidence type="ECO:0000313" key="1">
    <source>
        <dbReference type="EMBL" id="GAI83852.1"/>
    </source>
</evidence>
<protein>
    <submittedName>
        <fullName evidence="1">Uncharacterized protein</fullName>
    </submittedName>
</protein>
<name>X1RSX3_9ZZZZ</name>
<dbReference type="EMBL" id="BARW01007028">
    <property type="protein sequence ID" value="GAI83852.1"/>
    <property type="molecule type" value="Genomic_DNA"/>
</dbReference>
<proteinExistence type="predicted"/>
<comment type="caution">
    <text evidence="1">The sequence shown here is derived from an EMBL/GenBank/DDBJ whole genome shotgun (WGS) entry which is preliminary data.</text>
</comment>
<dbReference type="AlphaFoldDB" id="X1RSX3"/>